<evidence type="ECO:0000313" key="2">
    <source>
        <dbReference type="Proteomes" id="UP001472677"/>
    </source>
</evidence>
<protein>
    <submittedName>
        <fullName evidence="1">Uncharacterized protein</fullName>
    </submittedName>
</protein>
<name>A0ABR2DSB1_9ROSI</name>
<comment type="caution">
    <text evidence="1">The sequence shown here is derived from an EMBL/GenBank/DDBJ whole genome shotgun (WGS) entry which is preliminary data.</text>
</comment>
<reference evidence="1 2" key="1">
    <citation type="journal article" date="2024" name="G3 (Bethesda)">
        <title>Genome assembly of Hibiscus sabdariffa L. provides insights into metabolisms of medicinal natural products.</title>
        <authorList>
            <person name="Kim T."/>
        </authorList>
    </citation>
    <scope>NUCLEOTIDE SEQUENCE [LARGE SCALE GENOMIC DNA]</scope>
    <source>
        <strain evidence="1">TK-2024</strain>
        <tissue evidence="1">Old leaves</tissue>
    </source>
</reference>
<proteinExistence type="predicted"/>
<dbReference type="EMBL" id="JBBPBM010000023">
    <property type="protein sequence ID" value="KAK8545801.1"/>
    <property type="molecule type" value="Genomic_DNA"/>
</dbReference>
<evidence type="ECO:0000313" key="1">
    <source>
        <dbReference type="EMBL" id="KAK8545801.1"/>
    </source>
</evidence>
<gene>
    <name evidence="1" type="ORF">V6N12_026621</name>
</gene>
<sequence length="43" mass="5229">MVVRWWPPDCVEFVFFVLVKEKKTEGFLPAWEQPPAQEYEKPF</sequence>
<dbReference type="Proteomes" id="UP001472677">
    <property type="component" value="Unassembled WGS sequence"/>
</dbReference>
<accession>A0ABR2DSB1</accession>
<keyword evidence="2" id="KW-1185">Reference proteome</keyword>
<organism evidence="1 2">
    <name type="scientific">Hibiscus sabdariffa</name>
    <name type="common">roselle</name>
    <dbReference type="NCBI Taxonomy" id="183260"/>
    <lineage>
        <taxon>Eukaryota</taxon>
        <taxon>Viridiplantae</taxon>
        <taxon>Streptophyta</taxon>
        <taxon>Embryophyta</taxon>
        <taxon>Tracheophyta</taxon>
        <taxon>Spermatophyta</taxon>
        <taxon>Magnoliopsida</taxon>
        <taxon>eudicotyledons</taxon>
        <taxon>Gunneridae</taxon>
        <taxon>Pentapetalae</taxon>
        <taxon>rosids</taxon>
        <taxon>malvids</taxon>
        <taxon>Malvales</taxon>
        <taxon>Malvaceae</taxon>
        <taxon>Malvoideae</taxon>
        <taxon>Hibiscus</taxon>
    </lineage>
</organism>